<protein>
    <recommendedName>
        <fullName evidence="4">Mini-circle protein</fullName>
    </recommendedName>
</protein>
<organism evidence="2 3">
    <name type="scientific">Actinocatenispora thailandica</name>
    <dbReference type="NCBI Taxonomy" id="227318"/>
    <lineage>
        <taxon>Bacteria</taxon>
        <taxon>Bacillati</taxon>
        <taxon>Actinomycetota</taxon>
        <taxon>Actinomycetes</taxon>
        <taxon>Micromonosporales</taxon>
        <taxon>Micromonosporaceae</taxon>
        <taxon>Actinocatenispora</taxon>
    </lineage>
</organism>
<evidence type="ECO:0000313" key="3">
    <source>
        <dbReference type="Proteomes" id="UP000611640"/>
    </source>
</evidence>
<dbReference type="InterPro" id="IPR034660">
    <property type="entry name" value="DinB/YfiT-like"/>
</dbReference>
<dbReference type="EMBL" id="AP023355">
    <property type="protein sequence ID" value="BCJ36195.1"/>
    <property type="molecule type" value="Genomic_DNA"/>
</dbReference>
<keyword evidence="3" id="KW-1185">Reference proteome</keyword>
<dbReference type="AlphaFoldDB" id="A0A7R7DQU2"/>
<evidence type="ECO:0000256" key="1">
    <source>
        <dbReference type="SAM" id="MobiDB-lite"/>
    </source>
</evidence>
<dbReference type="Proteomes" id="UP000611640">
    <property type="component" value="Chromosome"/>
</dbReference>
<evidence type="ECO:0008006" key="4">
    <source>
        <dbReference type="Google" id="ProtNLM"/>
    </source>
</evidence>
<name>A0A7R7DQU2_9ACTN</name>
<dbReference type="Pfam" id="PF04978">
    <property type="entry name" value="MST"/>
    <property type="match status" value="1"/>
</dbReference>
<dbReference type="Gene3D" id="1.20.120.450">
    <property type="entry name" value="dinb family like domain"/>
    <property type="match status" value="1"/>
</dbReference>
<evidence type="ECO:0000313" key="2">
    <source>
        <dbReference type="EMBL" id="BCJ36195.1"/>
    </source>
</evidence>
<dbReference type="InterPro" id="IPR007061">
    <property type="entry name" value="MST-like"/>
</dbReference>
<accession>A0A7R7DQU2</accession>
<reference evidence="2 3" key="1">
    <citation type="submission" date="2020-08" db="EMBL/GenBank/DDBJ databases">
        <title>Whole genome shotgun sequence of Actinocatenispora thailandica NBRC 105041.</title>
        <authorList>
            <person name="Komaki H."/>
            <person name="Tamura T."/>
        </authorList>
    </citation>
    <scope>NUCLEOTIDE SEQUENCE [LARGE SCALE GENOMIC DNA]</scope>
    <source>
        <strain evidence="2 3">NBRC 105041</strain>
    </source>
</reference>
<dbReference type="KEGG" id="atl:Athai_36980"/>
<proteinExistence type="predicted"/>
<gene>
    <name evidence="2" type="ORF">Athai_36980</name>
</gene>
<dbReference type="RefSeq" id="WP_203962600.1">
    <property type="nucleotide sequence ID" value="NZ_AP023355.1"/>
</dbReference>
<feature type="compositionally biased region" description="Basic and acidic residues" evidence="1">
    <location>
        <begin position="1"/>
        <end position="14"/>
    </location>
</feature>
<feature type="region of interest" description="Disordered" evidence="1">
    <location>
        <begin position="1"/>
        <end position="20"/>
    </location>
</feature>
<sequence>MGERRAAPRRDALREPSTAVDDPGELLAGFLDGYREALARKLDGLSDEQLVVSRVPSGWSPLGLVWHLTNVERRWLRWGFAGERLDDVWADADPDSTDVPWRVPAGATAASLLAGHRAEVERCRAAVAGHDITERGAETGRFADDEPTPTLGWIYCHLIQEYARHLGHLDITRELADGHTGE</sequence>
<dbReference type="SUPFAM" id="SSF109854">
    <property type="entry name" value="DinB/YfiT-like putative metalloenzymes"/>
    <property type="match status" value="1"/>
</dbReference>